<dbReference type="InterPro" id="IPR014284">
    <property type="entry name" value="RNA_pol_sigma-70_dom"/>
</dbReference>
<keyword evidence="5" id="KW-0238">DNA-binding</keyword>
<feature type="domain" description="RNA polymerase sigma factor 70 region 4 type 2" evidence="8">
    <location>
        <begin position="119"/>
        <end position="167"/>
    </location>
</feature>
<dbReference type="Gene3D" id="1.10.10.10">
    <property type="entry name" value="Winged helix-like DNA-binding domain superfamily/Winged helix DNA-binding domain"/>
    <property type="match status" value="1"/>
</dbReference>
<reference evidence="9 10" key="1">
    <citation type="submission" date="2016-12" db="EMBL/GenBank/DDBJ databases">
        <title>The new phylogeny of genus Mycobacterium.</title>
        <authorList>
            <person name="Tortoli E."/>
            <person name="Trovato A."/>
            <person name="Cirillo D.M."/>
        </authorList>
    </citation>
    <scope>NUCLEOTIDE SEQUENCE [LARGE SCALE GENOMIC DNA]</scope>
    <source>
        <strain evidence="9 10">DSM 45069</strain>
    </source>
</reference>
<dbReference type="SUPFAM" id="SSF88659">
    <property type="entry name" value="Sigma3 and sigma4 domains of RNA polymerase sigma factors"/>
    <property type="match status" value="1"/>
</dbReference>
<evidence type="ECO:0000313" key="9">
    <source>
        <dbReference type="EMBL" id="ORA09704.1"/>
    </source>
</evidence>
<dbReference type="InterPro" id="IPR007627">
    <property type="entry name" value="RNA_pol_sigma70_r2"/>
</dbReference>
<evidence type="ECO:0000256" key="3">
    <source>
        <dbReference type="ARBA" id="ARBA00023015"/>
    </source>
</evidence>
<dbReference type="InterPro" id="IPR032710">
    <property type="entry name" value="NTF2-like_dom_sf"/>
</dbReference>
<dbReference type="InterPro" id="IPR052704">
    <property type="entry name" value="ECF_Sigma-70_Domain"/>
</dbReference>
<dbReference type="InterPro" id="IPR013324">
    <property type="entry name" value="RNA_pol_sigma_r3/r4-like"/>
</dbReference>
<dbReference type="AlphaFoldDB" id="A0A1W9Z9K5"/>
<dbReference type="GO" id="GO:0016987">
    <property type="term" value="F:sigma factor activity"/>
    <property type="evidence" value="ECO:0007669"/>
    <property type="project" value="UniProtKB-KW"/>
</dbReference>
<evidence type="ECO:0000256" key="6">
    <source>
        <dbReference type="ARBA" id="ARBA00023163"/>
    </source>
</evidence>
<dbReference type="InterPro" id="IPR013249">
    <property type="entry name" value="RNA_pol_sigma70_r4_t2"/>
</dbReference>
<accession>A0A1W9Z9K5</accession>
<sequence length="314" mass="33484">MTAAQQVSEFESLRPHLMAVAYRLTGTVADAEDIVQDAWLRWHRQDSERATGITDLRAWLTTVVSRLGLDRLRSAAHRRETYTGNWLPEPVVTGLGSPAADADPLSAVVAGEDARFAAMVVLERLSPDQRVAFVLHDGFAVPFAEVAQVLGTNEAAARQLASRARKAVSAEPAPEPDPAHNEVVGKLLAAMAAGDLEAVVALLHPDVILTGDANGKAPTAINVIHGADKVARFFFGLAQRYGPAMFTSYRLGLVNGELGGYTPGCPAGDGYRELMPRIMAATVRDGKVCALWDVANPDKFTGSPLRAGSARGPR</sequence>
<dbReference type="InterPro" id="IPR036388">
    <property type="entry name" value="WH-like_DNA-bd_sf"/>
</dbReference>
<gene>
    <name evidence="9" type="ORF">BST14_21560</name>
</gene>
<dbReference type="GO" id="GO:0003677">
    <property type="term" value="F:DNA binding"/>
    <property type="evidence" value="ECO:0007669"/>
    <property type="project" value="UniProtKB-KW"/>
</dbReference>
<keyword evidence="10" id="KW-1185">Reference proteome</keyword>
<keyword evidence="4" id="KW-0731">Sigma factor</keyword>
<dbReference type="SUPFAM" id="SSF54427">
    <property type="entry name" value="NTF2-like"/>
    <property type="match status" value="1"/>
</dbReference>
<dbReference type="Pfam" id="PF04542">
    <property type="entry name" value="Sigma70_r2"/>
    <property type="match status" value="1"/>
</dbReference>
<feature type="domain" description="RNA polymerase sigma-70 region 2" evidence="7">
    <location>
        <begin position="10"/>
        <end position="76"/>
    </location>
</feature>
<proteinExistence type="inferred from homology"/>
<comment type="caution">
    <text evidence="9">The sequence shown here is derived from an EMBL/GenBank/DDBJ whole genome shotgun (WGS) entry which is preliminary data.</text>
</comment>
<dbReference type="Gene3D" id="3.10.450.50">
    <property type="match status" value="1"/>
</dbReference>
<name>A0A1W9Z9K5_MYCAI</name>
<keyword evidence="6" id="KW-0804">Transcription</keyword>
<dbReference type="PANTHER" id="PTHR30173:SF36">
    <property type="entry name" value="ECF RNA POLYMERASE SIGMA FACTOR SIGJ"/>
    <property type="match status" value="1"/>
</dbReference>
<protein>
    <submittedName>
        <fullName evidence="9">RNA polymerase sigma factor SigJ</fullName>
    </submittedName>
</protein>
<dbReference type="RefSeq" id="WP_083066378.1">
    <property type="nucleotide sequence ID" value="NZ_MVHG01000073.1"/>
</dbReference>
<evidence type="ECO:0000313" key="10">
    <source>
        <dbReference type="Proteomes" id="UP000192707"/>
    </source>
</evidence>
<dbReference type="PANTHER" id="PTHR30173">
    <property type="entry name" value="SIGMA 19 FACTOR"/>
    <property type="match status" value="1"/>
</dbReference>
<dbReference type="NCBIfam" id="NF007214">
    <property type="entry name" value="PRK09636.1"/>
    <property type="match status" value="1"/>
</dbReference>
<dbReference type="Proteomes" id="UP000192707">
    <property type="component" value="Unassembled WGS sequence"/>
</dbReference>
<dbReference type="Pfam" id="PF08281">
    <property type="entry name" value="Sigma70_r4_2"/>
    <property type="match status" value="1"/>
</dbReference>
<evidence type="ECO:0000259" key="7">
    <source>
        <dbReference type="Pfam" id="PF04542"/>
    </source>
</evidence>
<evidence type="ECO:0000256" key="5">
    <source>
        <dbReference type="ARBA" id="ARBA00023125"/>
    </source>
</evidence>
<dbReference type="NCBIfam" id="TIGR02937">
    <property type="entry name" value="sigma70-ECF"/>
    <property type="match status" value="1"/>
</dbReference>
<dbReference type="SUPFAM" id="SSF88946">
    <property type="entry name" value="Sigma2 domain of RNA polymerase sigma factors"/>
    <property type="match status" value="1"/>
</dbReference>
<dbReference type="OrthoDB" id="3211555at2"/>
<dbReference type="InterPro" id="IPR013325">
    <property type="entry name" value="RNA_pol_sigma_r2"/>
</dbReference>
<organism evidence="9 10">
    <name type="scientific">Mycobacterium arosiense ATCC BAA-1401 = DSM 45069</name>
    <dbReference type="NCBI Taxonomy" id="1265311"/>
    <lineage>
        <taxon>Bacteria</taxon>
        <taxon>Bacillati</taxon>
        <taxon>Actinomycetota</taxon>
        <taxon>Actinomycetes</taxon>
        <taxon>Mycobacteriales</taxon>
        <taxon>Mycobacteriaceae</taxon>
        <taxon>Mycobacterium</taxon>
        <taxon>Mycobacterium avium complex (MAC)</taxon>
    </lineage>
</organism>
<evidence type="ECO:0000256" key="4">
    <source>
        <dbReference type="ARBA" id="ARBA00023082"/>
    </source>
</evidence>
<dbReference type="EMBL" id="MVHG01000073">
    <property type="protein sequence ID" value="ORA09704.1"/>
    <property type="molecule type" value="Genomic_DNA"/>
</dbReference>
<dbReference type="Gene3D" id="1.10.1740.10">
    <property type="match status" value="1"/>
</dbReference>
<comment type="subunit">
    <text evidence="2">Interacts transiently with the RNA polymerase catalytic core formed by RpoA, RpoB, RpoC and RpoZ (2 alpha, 1 beta, 1 beta' and 1 omega subunit) to form the RNA polymerase holoenzyme that can initiate transcription.</text>
</comment>
<evidence type="ECO:0000256" key="2">
    <source>
        <dbReference type="ARBA" id="ARBA00011344"/>
    </source>
</evidence>
<evidence type="ECO:0000259" key="8">
    <source>
        <dbReference type="Pfam" id="PF08281"/>
    </source>
</evidence>
<dbReference type="GO" id="GO:0006352">
    <property type="term" value="P:DNA-templated transcription initiation"/>
    <property type="evidence" value="ECO:0007669"/>
    <property type="project" value="InterPro"/>
</dbReference>
<comment type="similarity">
    <text evidence="1">Belongs to the sigma-70 factor family. ECF subfamily.</text>
</comment>
<keyword evidence="3" id="KW-0805">Transcription regulation</keyword>
<evidence type="ECO:0000256" key="1">
    <source>
        <dbReference type="ARBA" id="ARBA00010641"/>
    </source>
</evidence>